<dbReference type="Proteomes" id="UP000814176">
    <property type="component" value="Unassembled WGS sequence"/>
</dbReference>
<organism evidence="1 2">
    <name type="scientific">Rhodofomes roseus</name>
    <dbReference type="NCBI Taxonomy" id="34475"/>
    <lineage>
        <taxon>Eukaryota</taxon>
        <taxon>Fungi</taxon>
        <taxon>Dikarya</taxon>
        <taxon>Basidiomycota</taxon>
        <taxon>Agaricomycotina</taxon>
        <taxon>Agaricomycetes</taxon>
        <taxon>Polyporales</taxon>
        <taxon>Rhodofomes</taxon>
    </lineage>
</organism>
<dbReference type="GeneID" id="72001113"/>
<sequence>MHSRSTRRPEDLGDFLRRVHMPPRKHDAGINTEGAHDVLLNFAMDTISRIMNREMKALDPLMRAPQGEISEEKLCGIRLEQMVSSVSAAAPKTRALLRKVSFTPRQEKENKIKSPEPILLMSVAMLCYSRSHNLCKLQKMMTMYFRSCGLATKGFDFLNSIGICMNQRWVYAATEHLVAVAHASLKKDIATYPWFGSHDRACSLIRSRVPSESYPRDL</sequence>
<proteinExistence type="predicted"/>
<comment type="caution">
    <text evidence="1">The sequence shown here is derived from an EMBL/GenBank/DDBJ whole genome shotgun (WGS) entry which is preliminary data.</text>
</comment>
<name>A0ABQ8KMN4_9APHY</name>
<dbReference type="RefSeq" id="XP_047781305.1">
    <property type="nucleotide sequence ID" value="XM_047920381.1"/>
</dbReference>
<evidence type="ECO:0000313" key="1">
    <source>
        <dbReference type="EMBL" id="KAH9839550.1"/>
    </source>
</evidence>
<protein>
    <recommendedName>
        <fullName evidence="3">Transposase</fullName>
    </recommendedName>
</protein>
<dbReference type="EMBL" id="JADCUA010000006">
    <property type="protein sequence ID" value="KAH9839550.1"/>
    <property type="molecule type" value="Genomic_DNA"/>
</dbReference>
<accession>A0ABQ8KMN4</accession>
<keyword evidence="2" id="KW-1185">Reference proteome</keyword>
<reference evidence="1 2" key="1">
    <citation type="journal article" date="2021" name="Environ. Microbiol.">
        <title>Gene family expansions and transcriptome signatures uncover fungal adaptations to wood decay.</title>
        <authorList>
            <person name="Hage H."/>
            <person name="Miyauchi S."/>
            <person name="Viragh M."/>
            <person name="Drula E."/>
            <person name="Min B."/>
            <person name="Chaduli D."/>
            <person name="Navarro D."/>
            <person name="Favel A."/>
            <person name="Norest M."/>
            <person name="Lesage-Meessen L."/>
            <person name="Balint B."/>
            <person name="Merenyi Z."/>
            <person name="de Eugenio L."/>
            <person name="Morin E."/>
            <person name="Martinez A.T."/>
            <person name="Baldrian P."/>
            <person name="Stursova M."/>
            <person name="Martinez M.J."/>
            <person name="Novotny C."/>
            <person name="Magnuson J.K."/>
            <person name="Spatafora J.W."/>
            <person name="Maurice S."/>
            <person name="Pangilinan J."/>
            <person name="Andreopoulos W."/>
            <person name="LaButti K."/>
            <person name="Hundley H."/>
            <person name="Na H."/>
            <person name="Kuo A."/>
            <person name="Barry K."/>
            <person name="Lipzen A."/>
            <person name="Henrissat B."/>
            <person name="Riley R."/>
            <person name="Ahrendt S."/>
            <person name="Nagy L.G."/>
            <person name="Grigoriev I.V."/>
            <person name="Martin F."/>
            <person name="Rosso M.N."/>
        </authorList>
    </citation>
    <scope>NUCLEOTIDE SEQUENCE [LARGE SCALE GENOMIC DNA]</scope>
    <source>
        <strain evidence="1 2">CIRM-BRFM 1785</strain>
    </source>
</reference>
<gene>
    <name evidence="1" type="ORF">C8Q71DRAFT_704368</name>
</gene>
<evidence type="ECO:0000313" key="2">
    <source>
        <dbReference type="Proteomes" id="UP000814176"/>
    </source>
</evidence>
<evidence type="ECO:0008006" key="3">
    <source>
        <dbReference type="Google" id="ProtNLM"/>
    </source>
</evidence>